<dbReference type="InterPro" id="IPR038212">
    <property type="entry name" value="TF_EnY2_sf"/>
</dbReference>
<reference evidence="14" key="1">
    <citation type="submission" date="2022-11" db="UniProtKB">
        <authorList>
            <consortium name="WormBaseParasite"/>
        </authorList>
    </citation>
    <scope>IDENTIFICATION</scope>
</reference>
<evidence type="ECO:0000256" key="4">
    <source>
        <dbReference type="ARBA" id="ARBA00022771"/>
    </source>
</evidence>
<evidence type="ECO:0000256" key="1">
    <source>
        <dbReference type="ARBA" id="ARBA00004123"/>
    </source>
</evidence>
<dbReference type="WBParaSite" id="scaffold590_cov208.g1382">
    <property type="protein sequence ID" value="scaffold590_cov208.g1382"/>
    <property type="gene ID" value="scaffold590_cov208.g1382"/>
</dbReference>
<dbReference type="InterPro" id="IPR000504">
    <property type="entry name" value="RRM_dom"/>
</dbReference>
<accession>A0A915MWQ1</accession>
<evidence type="ECO:0000256" key="6">
    <source>
        <dbReference type="ARBA" id="ARBA00022884"/>
    </source>
</evidence>
<sequence length="561" mass="63251">MSAAPTFQYGADMSQQAQGAFDPQLAQKQYEAWQQYYAQGGAAPPVQQVQPGQEAYYDQTGASMQQPVQQAYAQPDPYGNPQMAMGSQYGAPAGNAPVFPPPQASAPPMQGRGAPGGWGPPPPQGGPLPLNSFVGGPPAGYPPYGGGYGMDQRGGWGRQDRGGRNRYNGGDREPQQSKNVLFFSGLPLNANEQFINDVFTMEQGDIEVGPNGEPKIKIYKEAGHSKGECTIIFRDETVAQRVLSTYNGFGRNFEMRKGDWTCGCGNINFAFRRECNSCKAPKQDGPDRVEEIVVRRLEETGWTQQVEGMCRDYISKNGCERIELKKMVDELKDNSRKIVPDEVKRELMKLIQDFVNSKTGEEEMRITLISLYLRNSLFCRSHVSSCSVQQFRNLAAGNIATTLEENEEEPWVDPYNKALPEKKETFSDFREAKVDWSYVERLLPREFVPERKVGGYITPSGWRAPRENPPDLPYYIARGIDNMPRIFLELRRDELNPKTMDFEHVDACERDLRFYLEKYLGHPIATNVDELKGIIRIKGADRALVEQFVYDYEEEFTLLDN</sequence>
<feature type="compositionally biased region" description="Basic and acidic residues" evidence="10">
    <location>
        <begin position="158"/>
        <end position="175"/>
    </location>
</feature>
<dbReference type="InterPro" id="IPR034870">
    <property type="entry name" value="TET_fam"/>
</dbReference>
<keyword evidence="3" id="KW-0479">Metal-binding</keyword>
<evidence type="ECO:0000256" key="3">
    <source>
        <dbReference type="ARBA" id="ARBA00022723"/>
    </source>
</evidence>
<dbReference type="GO" id="GO:0003723">
    <property type="term" value="F:RNA binding"/>
    <property type="evidence" value="ECO:0007669"/>
    <property type="project" value="UniProtKB-UniRule"/>
</dbReference>
<evidence type="ECO:0000313" key="13">
    <source>
        <dbReference type="Proteomes" id="UP000887561"/>
    </source>
</evidence>
<dbReference type="SUPFAM" id="SSF54928">
    <property type="entry name" value="RNA-binding domain, RBD"/>
    <property type="match status" value="1"/>
</dbReference>
<evidence type="ECO:0000256" key="5">
    <source>
        <dbReference type="ARBA" id="ARBA00022833"/>
    </source>
</evidence>
<evidence type="ECO:0000259" key="12">
    <source>
        <dbReference type="PROSITE" id="PS50199"/>
    </source>
</evidence>
<dbReference type="GO" id="GO:0008270">
    <property type="term" value="F:zinc ion binding"/>
    <property type="evidence" value="ECO:0007669"/>
    <property type="project" value="UniProtKB-KW"/>
</dbReference>
<dbReference type="PROSITE" id="PS50199">
    <property type="entry name" value="ZF_RANBP2_2"/>
    <property type="match status" value="1"/>
</dbReference>
<dbReference type="GO" id="GO:0006406">
    <property type="term" value="P:mRNA export from nucleus"/>
    <property type="evidence" value="ECO:0007669"/>
    <property type="project" value="InterPro"/>
</dbReference>
<keyword evidence="6 8" id="KW-0694">RNA-binding</keyword>
<proteinExistence type="inferred from homology"/>
<dbReference type="PANTHER" id="PTHR23238">
    <property type="entry name" value="RNA BINDING PROTEIN"/>
    <property type="match status" value="1"/>
</dbReference>
<dbReference type="InterPro" id="IPR035979">
    <property type="entry name" value="RBD_domain_sf"/>
</dbReference>
<comment type="subcellular location">
    <subcellularLocation>
        <location evidence="1">Nucleus</location>
    </subcellularLocation>
</comment>
<dbReference type="AlphaFoldDB" id="A0A915MWQ1"/>
<keyword evidence="13" id="KW-1185">Reference proteome</keyword>
<dbReference type="InterPro" id="IPR001876">
    <property type="entry name" value="Znf_RanBP2"/>
</dbReference>
<evidence type="ECO:0000259" key="11">
    <source>
        <dbReference type="PROSITE" id="PS50102"/>
    </source>
</evidence>
<dbReference type="Proteomes" id="UP000887561">
    <property type="component" value="Unplaced"/>
</dbReference>
<dbReference type="GO" id="GO:0005643">
    <property type="term" value="C:nuclear pore"/>
    <property type="evidence" value="ECO:0007669"/>
    <property type="project" value="InterPro"/>
</dbReference>
<evidence type="ECO:0000256" key="8">
    <source>
        <dbReference type="PROSITE-ProRule" id="PRU00176"/>
    </source>
</evidence>
<dbReference type="Gene3D" id="3.30.780.10">
    <property type="entry name" value="SUI1-like domain"/>
    <property type="match status" value="1"/>
</dbReference>
<feature type="domain" description="RRM" evidence="11">
    <location>
        <begin position="179"/>
        <end position="260"/>
    </location>
</feature>
<dbReference type="GO" id="GO:0000124">
    <property type="term" value="C:SAGA complex"/>
    <property type="evidence" value="ECO:0007669"/>
    <property type="project" value="InterPro"/>
</dbReference>
<dbReference type="SMART" id="SM00547">
    <property type="entry name" value="ZnF_RBZ"/>
    <property type="match status" value="1"/>
</dbReference>
<evidence type="ECO:0000256" key="2">
    <source>
        <dbReference type="ARBA" id="ARBA00008448"/>
    </source>
</evidence>
<feature type="domain" description="RanBP2-type" evidence="12">
    <location>
        <begin position="256"/>
        <end position="284"/>
    </location>
</feature>
<dbReference type="SUPFAM" id="SSF90209">
    <property type="entry name" value="Ran binding protein zinc finger-like"/>
    <property type="match status" value="1"/>
</dbReference>
<evidence type="ECO:0000256" key="9">
    <source>
        <dbReference type="PROSITE-ProRule" id="PRU00322"/>
    </source>
</evidence>
<feature type="region of interest" description="Disordered" evidence="10">
    <location>
        <begin position="155"/>
        <end position="176"/>
    </location>
</feature>
<organism evidence="13 14">
    <name type="scientific">Meloidogyne javanica</name>
    <name type="common">Root-knot nematode worm</name>
    <dbReference type="NCBI Taxonomy" id="6303"/>
    <lineage>
        <taxon>Eukaryota</taxon>
        <taxon>Metazoa</taxon>
        <taxon>Ecdysozoa</taxon>
        <taxon>Nematoda</taxon>
        <taxon>Chromadorea</taxon>
        <taxon>Rhabditida</taxon>
        <taxon>Tylenchina</taxon>
        <taxon>Tylenchomorpha</taxon>
        <taxon>Tylenchoidea</taxon>
        <taxon>Meloidogynidae</taxon>
        <taxon>Meloidogyninae</taxon>
        <taxon>Meloidogyne</taxon>
        <taxon>Meloidogyne incognita group</taxon>
    </lineage>
</organism>
<dbReference type="PROSITE" id="PS50102">
    <property type="entry name" value="RRM"/>
    <property type="match status" value="1"/>
</dbReference>
<evidence type="ECO:0000256" key="10">
    <source>
        <dbReference type="SAM" id="MobiDB-lite"/>
    </source>
</evidence>
<dbReference type="Gene3D" id="3.30.70.330">
    <property type="match status" value="1"/>
</dbReference>
<dbReference type="Gene3D" id="1.10.246.140">
    <property type="match status" value="1"/>
</dbReference>
<keyword evidence="4 9" id="KW-0863">Zinc-finger</keyword>
<protein>
    <submittedName>
        <fullName evidence="14">RRM domain-containing protein</fullName>
    </submittedName>
</protein>
<dbReference type="InterPro" id="IPR012677">
    <property type="entry name" value="Nucleotide-bd_a/b_plait_sf"/>
</dbReference>
<dbReference type="InterPro" id="IPR018783">
    <property type="entry name" value="TF_ENY2"/>
</dbReference>
<dbReference type="InterPro" id="IPR036443">
    <property type="entry name" value="Znf_RanBP2_sf"/>
</dbReference>
<dbReference type="GO" id="GO:0003713">
    <property type="term" value="F:transcription coactivator activity"/>
    <property type="evidence" value="ECO:0007669"/>
    <property type="project" value="InterPro"/>
</dbReference>
<comment type="similarity">
    <text evidence="2">Belongs to the RRM TET family.</text>
</comment>
<dbReference type="Gene3D" id="4.10.1060.10">
    <property type="entry name" value="Zinc finger, RanBP2-type"/>
    <property type="match status" value="1"/>
</dbReference>
<evidence type="ECO:0000256" key="7">
    <source>
        <dbReference type="ARBA" id="ARBA00023242"/>
    </source>
</evidence>
<name>A0A915MWQ1_MELJA</name>
<keyword evidence="5" id="KW-0862">Zinc</keyword>
<feature type="region of interest" description="Disordered" evidence="10">
    <location>
        <begin position="102"/>
        <end position="137"/>
    </location>
</feature>
<dbReference type="Pfam" id="PF10163">
    <property type="entry name" value="EnY2"/>
    <property type="match status" value="1"/>
</dbReference>
<keyword evidence="7" id="KW-0539">Nucleus</keyword>
<evidence type="ECO:0000313" key="14">
    <source>
        <dbReference type="WBParaSite" id="scaffold590_cov208.g1382"/>
    </source>
</evidence>